<keyword evidence="3 10" id="KW-1003">Cell membrane</keyword>
<dbReference type="GO" id="GO:0022857">
    <property type="term" value="F:transmembrane transporter activity"/>
    <property type="evidence" value="ECO:0007669"/>
    <property type="project" value="InterPro"/>
</dbReference>
<evidence type="ECO:0000256" key="7">
    <source>
        <dbReference type="ARBA" id="ARBA00022989"/>
    </source>
</evidence>
<feature type="transmembrane region" description="Helical" evidence="10">
    <location>
        <begin position="207"/>
        <end position="229"/>
    </location>
</feature>
<dbReference type="GO" id="GO:0005886">
    <property type="term" value="C:plasma membrane"/>
    <property type="evidence" value="ECO:0007669"/>
    <property type="project" value="UniProtKB-SubCell"/>
</dbReference>
<dbReference type="RefSeq" id="WP_133615215.1">
    <property type="nucleotide sequence ID" value="NZ_SNYW01000014.1"/>
</dbReference>
<dbReference type="InterPro" id="IPR014164">
    <property type="entry name" value="TonB_ExbB_1"/>
</dbReference>
<feature type="transmembrane region" description="Helical" evidence="10">
    <location>
        <begin position="163"/>
        <end position="187"/>
    </location>
</feature>
<dbReference type="PANTHER" id="PTHR30625">
    <property type="entry name" value="PROTEIN TOLQ"/>
    <property type="match status" value="1"/>
</dbReference>
<dbReference type="PANTHER" id="PTHR30625:SF3">
    <property type="entry name" value="TOL-PAL SYSTEM PROTEIN TOLQ"/>
    <property type="match status" value="1"/>
</dbReference>
<dbReference type="Pfam" id="PF01618">
    <property type="entry name" value="MotA_ExbB"/>
    <property type="match status" value="1"/>
</dbReference>
<dbReference type="Proteomes" id="UP000295783">
    <property type="component" value="Unassembled WGS sequence"/>
</dbReference>
<keyword evidence="13" id="KW-1185">Reference proteome</keyword>
<dbReference type="HAMAP" id="MF_02202">
    <property type="entry name" value="TolQ"/>
    <property type="match status" value="1"/>
</dbReference>
<keyword evidence="6 10" id="KW-0812">Transmembrane</keyword>
<feature type="transmembrane region" description="Helical" evidence="10">
    <location>
        <begin position="50"/>
        <end position="71"/>
    </location>
</feature>
<evidence type="ECO:0000256" key="8">
    <source>
        <dbReference type="ARBA" id="ARBA00023136"/>
    </source>
</evidence>
<dbReference type="GO" id="GO:0043213">
    <property type="term" value="P:bacteriocin transport"/>
    <property type="evidence" value="ECO:0007669"/>
    <property type="project" value="InterPro"/>
</dbReference>
<keyword evidence="8 10" id="KW-0472">Membrane</keyword>
<protein>
    <recommendedName>
        <fullName evidence="10">Tol-Pal system protein TolQ</fullName>
    </recommendedName>
</protein>
<keyword evidence="5 10" id="KW-0132">Cell division</keyword>
<dbReference type="AlphaFoldDB" id="A0A4R6WD76"/>
<gene>
    <name evidence="10" type="primary">tolQ</name>
    <name evidence="12" type="ORF">A8950_3787</name>
</gene>
<comment type="subunit">
    <text evidence="10">The Tol-Pal system is composed of five core proteins: the inner membrane proteins TolA, TolQ and TolR, the periplasmic protein TolB and the outer membrane protein Pal. They form a network linking the inner and outer membranes and the peptidoglycan layer.</text>
</comment>
<comment type="similarity">
    <text evidence="2 10">Belongs to the ExbB/TolQ family.</text>
</comment>
<dbReference type="EMBL" id="SNYW01000014">
    <property type="protein sequence ID" value="TDQ77633.1"/>
    <property type="molecule type" value="Genomic_DNA"/>
</dbReference>
<reference evidence="12 13" key="1">
    <citation type="submission" date="2019-03" db="EMBL/GenBank/DDBJ databases">
        <title>Genomic Encyclopedia of Type Strains, Phase III (KMG-III): the genomes of soil and plant-associated and newly described type strains.</title>
        <authorList>
            <person name="Whitman W."/>
        </authorList>
    </citation>
    <scope>NUCLEOTIDE SEQUENCE [LARGE SCALE GENOMIC DNA]</scope>
    <source>
        <strain evidence="12 13">CGMCC 1.7660</strain>
    </source>
</reference>
<evidence type="ECO:0000259" key="11">
    <source>
        <dbReference type="Pfam" id="PF01618"/>
    </source>
</evidence>
<feature type="domain" description="MotA/TolQ/ExbB proton channel" evidence="11">
    <location>
        <begin position="127"/>
        <end position="244"/>
    </location>
</feature>
<dbReference type="InterPro" id="IPR002898">
    <property type="entry name" value="MotA_ExbB_proton_chnl"/>
</dbReference>
<keyword evidence="9 10" id="KW-0131">Cell cycle</keyword>
<evidence type="ECO:0000256" key="3">
    <source>
        <dbReference type="ARBA" id="ARBA00022475"/>
    </source>
</evidence>
<dbReference type="NCBIfam" id="TIGR02796">
    <property type="entry name" value="tolQ"/>
    <property type="match status" value="1"/>
</dbReference>
<dbReference type="GO" id="GO:0051301">
    <property type="term" value="P:cell division"/>
    <property type="evidence" value="ECO:0007669"/>
    <property type="project" value="UniProtKB-UniRule"/>
</dbReference>
<evidence type="ECO:0000256" key="9">
    <source>
        <dbReference type="ARBA" id="ARBA00023306"/>
    </source>
</evidence>
<comment type="subcellular location">
    <subcellularLocation>
        <location evidence="10">Cell inner membrane</location>
        <topology evidence="10">Multi-pass membrane protein</topology>
    </subcellularLocation>
    <subcellularLocation>
        <location evidence="1">Cell membrane</location>
        <topology evidence="1">Multi-pass membrane protein</topology>
    </subcellularLocation>
</comment>
<accession>A0A4R6WD76</accession>
<proteinExistence type="inferred from homology"/>
<comment type="function">
    <text evidence="10">Part of the Tol-Pal system, which plays a role in outer membrane invagination during cell division and is important for maintaining outer membrane integrity.</text>
</comment>
<sequence>MDPQTPPAVPVEAVDGAALEGVQAAAQGAVGLPSVAHDLSVWGLFLQADWIVKSVMIFLILASIWSWAIIFDKIIRIRRLREQARQFEEAFWSGGSLEDLYDRISNRPADPMSSIFVAAMREWRRSAAKGLLASEHLRENLQDRIERVMNITLGREMDQIERYMGFLASVGSAAPFIGLFGTVWGIMNSFAAIAGSKNTTLAVVAPGIAEALFATALGLVAAIPAVLAYNKLSGDINRYGNRLEAFAGEFGAILSRQLEEKH</sequence>
<organism evidence="12 13">
    <name type="scientific">Dongia mobilis</name>
    <dbReference type="NCBI Taxonomy" id="578943"/>
    <lineage>
        <taxon>Bacteria</taxon>
        <taxon>Pseudomonadati</taxon>
        <taxon>Pseudomonadota</taxon>
        <taxon>Alphaproteobacteria</taxon>
        <taxon>Rhodospirillales</taxon>
        <taxon>Dongiaceae</taxon>
        <taxon>Dongia</taxon>
    </lineage>
</organism>
<dbReference type="InterPro" id="IPR050790">
    <property type="entry name" value="ExbB/TolQ_transport"/>
</dbReference>
<evidence type="ECO:0000256" key="5">
    <source>
        <dbReference type="ARBA" id="ARBA00022618"/>
    </source>
</evidence>
<evidence type="ECO:0000313" key="12">
    <source>
        <dbReference type="EMBL" id="TDQ77633.1"/>
    </source>
</evidence>
<evidence type="ECO:0000256" key="10">
    <source>
        <dbReference type="HAMAP-Rule" id="MF_02202"/>
    </source>
</evidence>
<evidence type="ECO:0000256" key="1">
    <source>
        <dbReference type="ARBA" id="ARBA00004651"/>
    </source>
</evidence>
<evidence type="ECO:0000256" key="4">
    <source>
        <dbReference type="ARBA" id="ARBA00022519"/>
    </source>
</evidence>
<keyword evidence="7 10" id="KW-1133">Transmembrane helix</keyword>
<name>A0A4R6WD76_9PROT</name>
<dbReference type="InterPro" id="IPR014163">
    <property type="entry name" value="Tol-Pal_TolQ"/>
</dbReference>
<evidence type="ECO:0000256" key="6">
    <source>
        <dbReference type="ARBA" id="ARBA00022692"/>
    </source>
</evidence>
<dbReference type="NCBIfam" id="TIGR02797">
    <property type="entry name" value="exbB"/>
    <property type="match status" value="1"/>
</dbReference>
<evidence type="ECO:0000256" key="2">
    <source>
        <dbReference type="ARBA" id="ARBA00010442"/>
    </source>
</evidence>
<keyword evidence="4 10" id="KW-0997">Cell inner membrane</keyword>
<dbReference type="GO" id="GO:0017038">
    <property type="term" value="P:protein import"/>
    <property type="evidence" value="ECO:0007669"/>
    <property type="project" value="TreeGrafter"/>
</dbReference>
<comment type="caution">
    <text evidence="12">The sequence shown here is derived from an EMBL/GenBank/DDBJ whole genome shotgun (WGS) entry which is preliminary data.</text>
</comment>
<evidence type="ECO:0000313" key="13">
    <source>
        <dbReference type="Proteomes" id="UP000295783"/>
    </source>
</evidence>
<dbReference type="OrthoDB" id="9805133at2"/>